<organism evidence="1">
    <name type="scientific">bioreactor metagenome</name>
    <dbReference type="NCBI Taxonomy" id="1076179"/>
    <lineage>
        <taxon>unclassified sequences</taxon>
        <taxon>metagenomes</taxon>
        <taxon>ecological metagenomes</taxon>
    </lineage>
</organism>
<name>A0A645EY42_9ZZZZ</name>
<proteinExistence type="predicted"/>
<dbReference type="AlphaFoldDB" id="A0A645EY42"/>
<protein>
    <submittedName>
        <fullName evidence="1">Uncharacterized protein</fullName>
    </submittedName>
</protein>
<comment type="caution">
    <text evidence="1">The sequence shown here is derived from an EMBL/GenBank/DDBJ whole genome shotgun (WGS) entry which is preliminary data.</text>
</comment>
<sequence>MTLKEPPWQLTAAMAASSKELNTFVFVLKAGDQKLYFTQVIWEATSPDYFALTQGTLNGIVILKFLKDKVHCEKPLLFSALEKGIYDKRCTIVKRVSYYEEFQNYLKKCVGSAQEELK</sequence>
<accession>A0A645EY42</accession>
<reference evidence="1" key="1">
    <citation type="submission" date="2019-08" db="EMBL/GenBank/DDBJ databases">
        <authorList>
            <person name="Kucharzyk K."/>
            <person name="Murdoch R.W."/>
            <person name="Higgins S."/>
            <person name="Loffler F."/>
        </authorList>
    </citation>
    <scope>NUCLEOTIDE SEQUENCE</scope>
</reference>
<dbReference type="EMBL" id="VSSQ01052784">
    <property type="protein sequence ID" value="MPN06837.1"/>
    <property type="molecule type" value="Genomic_DNA"/>
</dbReference>
<evidence type="ECO:0000313" key="1">
    <source>
        <dbReference type="EMBL" id="MPN06837.1"/>
    </source>
</evidence>
<gene>
    <name evidence="1" type="ORF">SDC9_154094</name>
</gene>